<feature type="domain" description="Large ribosomal subunit protein uL5 N-terminal" evidence="7">
    <location>
        <begin position="24"/>
        <end position="80"/>
    </location>
</feature>
<dbReference type="GO" id="GO:0019843">
    <property type="term" value="F:rRNA binding"/>
    <property type="evidence" value="ECO:0007669"/>
    <property type="project" value="UniProtKB-UniRule"/>
</dbReference>
<evidence type="ECO:0000256" key="2">
    <source>
        <dbReference type="ARBA" id="ARBA00022980"/>
    </source>
</evidence>
<protein>
    <recommendedName>
        <fullName evidence="4 5">Large ribosomal subunit protein uL5</fullName>
    </recommendedName>
</protein>
<gene>
    <name evidence="5" type="primary">rplE</name>
    <name evidence="9" type="ORF">COT78_02475</name>
</gene>
<dbReference type="InterPro" id="IPR031310">
    <property type="entry name" value="Ribosomal_uL5_N"/>
</dbReference>
<keyword evidence="3 5" id="KW-0687">Ribonucleoprotein</keyword>
<dbReference type="Pfam" id="PF00281">
    <property type="entry name" value="Ribosomal_L5"/>
    <property type="match status" value="1"/>
</dbReference>
<reference evidence="10" key="1">
    <citation type="submission" date="2017-09" db="EMBL/GenBank/DDBJ databases">
        <title>Depth-based differentiation of microbial function through sediment-hosted aquifers and enrichment of novel symbionts in the deep terrestrial subsurface.</title>
        <authorList>
            <person name="Probst A.J."/>
            <person name="Ladd B."/>
            <person name="Jarett J.K."/>
            <person name="Geller-Mcgrath D.E."/>
            <person name="Sieber C.M.K."/>
            <person name="Emerson J.B."/>
            <person name="Anantharaman K."/>
            <person name="Thomas B.C."/>
            <person name="Malmstrom R."/>
            <person name="Stieglmeier M."/>
            <person name="Klingl A."/>
            <person name="Woyke T."/>
            <person name="Ryan C.M."/>
            <person name="Banfield J.F."/>
        </authorList>
    </citation>
    <scope>NUCLEOTIDE SEQUENCE [LARGE SCALE GENOMIC DNA]</scope>
</reference>
<dbReference type="InterPro" id="IPR020930">
    <property type="entry name" value="Ribosomal_uL5_bac-type"/>
</dbReference>
<comment type="caution">
    <text evidence="9">The sequence shown here is derived from an EMBL/GenBank/DDBJ whole genome shotgun (WGS) entry which is preliminary data.</text>
</comment>
<dbReference type="SUPFAM" id="SSF55282">
    <property type="entry name" value="RL5-like"/>
    <property type="match status" value="1"/>
</dbReference>
<dbReference type="InterPro" id="IPR002132">
    <property type="entry name" value="Ribosomal_uL5"/>
</dbReference>
<keyword evidence="5" id="KW-0820">tRNA-binding</keyword>
<dbReference type="GO" id="GO:0006412">
    <property type="term" value="P:translation"/>
    <property type="evidence" value="ECO:0007669"/>
    <property type="project" value="UniProtKB-UniRule"/>
</dbReference>
<dbReference type="Proteomes" id="UP000231382">
    <property type="component" value="Unassembled WGS sequence"/>
</dbReference>
<organism evidence="9 10">
    <name type="scientific">Candidatus Berkelbacteria bacterium CG10_big_fil_rev_8_21_14_0_10_43_13</name>
    <dbReference type="NCBI Taxonomy" id="1974514"/>
    <lineage>
        <taxon>Bacteria</taxon>
        <taxon>Candidatus Berkelbacteria</taxon>
    </lineage>
</organism>
<dbReference type="GO" id="GO:1990904">
    <property type="term" value="C:ribonucleoprotein complex"/>
    <property type="evidence" value="ECO:0007669"/>
    <property type="project" value="UniProtKB-KW"/>
</dbReference>
<evidence type="ECO:0000313" key="10">
    <source>
        <dbReference type="Proteomes" id="UP000231382"/>
    </source>
</evidence>
<evidence type="ECO:0000259" key="8">
    <source>
        <dbReference type="Pfam" id="PF00673"/>
    </source>
</evidence>
<dbReference type="Gene3D" id="3.30.1440.10">
    <property type="match status" value="1"/>
</dbReference>
<dbReference type="NCBIfam" id="NF000585">
    <property type="entry name" value="PRK00010.1"/>
    <property type="match status" value="1"/>
</dbReference>
<evidence type="ECO:0000256" key="1">
    <source>
        <dbReference type="ARBA" id="ARBA00008553"/>
    </source>
</evidence>
<dbReference type="GO" id="GO:0005840">
    <property type="term" value="C:ribosome"/>
    <property type="evidence" value="ECO:0007669"/>
    <property type="project" value="UniProtKB-KW"/>
</dbReference>
<feature type="domain" description="Large ribosomal subunit protein uL5 C-terminal" evidence="8">
    <location>
        <begin position="84"/>
        <end position="177"/>
    </location>
</feature>
<name>A0A2H0W650_9BACT</name>
<dbReference type="Pfam" id="PF00673">
    <property type="entry name" value="Ribosomal_L5_C"/>
    <property type="match status" value="1"/>
</dbReference>
<dbReference type="HAMAP" id="MF_01333_B">
    <property type="entry name" value="Ribosomal_uL5_B"/>
    <property type="match status" value="1"/>
</dbReference>
<dbReference type="InterPro" id="IPR022803">
    <property type="entry name" value="Ribosomal_uL5_dom_sf"/>
</dbReference>
<evidence type="ECO:0000256" key="3">
    <source>
        <dbReference type="ARBA" id="ARBA00023274"/>
    </source>
</evidence>
<comment type="function">
    <text evidence="5">This is 1 of the proteins that bind and probably mediate the attachment of the 5S RNA into the large ribosomal subunit, where it forms part of the central protuberance. In the 70S ribosome it contacts protein S13 of the 30S subunit (bridge B1b), connecting the 2 subunits; this bridge is implicated in subunit movement. Contacts the P site tRNA; the 5S rRNA and some of its associated proteins might help stabilize positioning of ribosome-bound tRNAs.</text>
</comment>
<keyword evidence="2 5" id="KW-0689">Ribosomal protein</keyword>
<accession>A0A2H0W650</accession>
<sequence length="182" mass="20509">MEKLSKIYTSKIAPELMKELKCSNPFEVPKILKVVISTGIGDYKEDKGAVAHIASELARITGFKPKTNLSTKAVSAFKLRIGQPVGLTTTLRGERMYDFVCKLVNVALPRIRDFRGLSPSSFDTNGNFSIGIRDHAIFPEIKYEEIKENFGLEINFRIKARNRDDAKALLAKLGFPFKKERK</sequence>
<dbReference type="PANTHER" id="PTHR11994">
    <property type="entry name" value="60S RIBOSOMAL PROTEIN L11-RELATED"/>
    <property type="match status" value="1"/>
</dbReference>
<evidence type="ECO:0000256" key="6">
    <source>
        <dbReference type="RuleBase" id="RU003930"/>
    </source>
</evidence>
<comment type="similarity">
    <text evidence="1 5 6">Belongs to the universal ribosomal protein uL5 family.</text>
</comment>
<evidence type="ECO:0000256" key="4">
    <source>
        <dbReference type="ARBA" id="ARBA00035245"/>
    </source>
</evidence>
<dbReference type="GO" id="GO:0000049">
    <property type="term" value="F:tRNA binding"/>
    <property type="evidence" value="ECO:0007669"/>
    <property type="project" value="UniProtKB-UniRule"/>
</dbReference>
<dbReference type="AlphaFoldDB" id="A0A2H0W650"/>
<evidence type="ECO:0000313" key="9">
    <source>
        <dbReference type="EMBL" id="PIS07541.1"/>
    </source>
</evidence>
<dbReference type="GO" id="GO:0003735">
    <property type="term" value="F:structural constituent of ribosome"/>
    <property type="evidence" value="ECO:0007669"/>
    <property type="project" value="InterPro"/>
</dbReference>
<proteinExistence type="inferred from homology"/>
<dbReference type="EMBL" id="PEZW01000018">
    <property type="protein sequence ID" value="PIS07541.1"/>
    <property type="molecule type" value="Genomic_DNA"/>
</dbReference>
<dbReference type="InterPro" id="IPR031309">
    <property type="entry name" value="Ribosomal_uL5_C"/>
</dbReference>
<evidence type="ECO:0000259" key="7">
    <source>
        <dbReference type="Pfam" id="PF00281"/>
    </source>
</evidence>
<evidence type="ECO:0000256" key="5">
    <source>
        <dbReference type="HAMAP-Rule" id="MF_01333"/>
    </source>
</evidence>
<keyword evidence="5" id="KW-0699">rRNA-binding</keyword>
<dbReference type="FunFam" id="3.30.1440.10:FF:000001">
    <property type="entry name" value="50S ribosomal protein L5"/>
    <property type="match status" value="1"/>
</dbReference>
<comment type="subunit">
    <text evidence="5">Part of the 50S ribosomal subunit; part of the 5S rRNA/L5/L18/L25 subcomplex. Contacts the 5S rRNA and the P site tRNA. Forms a bridge to the 30S subunit in the 70S ribosome.</text>
</comment>
<keyword evidence="5" id="KW-0694">RNA-binding</keyword>
<dbReference type="PIRSF" id="PIRSF002161">
    <property type="entry name" value="Ribosomal_L5"/>
    <property type="match status" value="1"/>
</dbReference>